<dbReference type="InterPro" id="IPR039265">
    <property type="entry name" value="DIR1-like"/>
</dbReference>
<dbReference type="Proteomes" id="UP000825729">
    <property type="component" value="Unassembled WGS sequence"/>
</dbReference>
<dbReference type="GO" id="GO:0005504">
    <property type="term" value="F:fatty acid binding"/>
    <property type="evidence" value="ECO:0007669"/>
    <property type="project" value="InterPro"/>
</dbReference>
<dbReference type="Gene3D" id="1.10.110.10">
    <property type="entry name" value="Plant lipid-transfer and hydrophobic proteins"/>
    <property type="match status" value="1"/>
</dbReference>
<keyword evidence="4" id="KW-1185">Reference proteome</keyword>
<sequence length="106" mass="11115">MTSKLQTLMWVVFLVTLGEALKPGLSQACPTSYYSALMQLLPCRQAVGPFSPLPPSEACCVVVKSLGQPCLCSIINGPPISGVDRSMAMLLPAKCAANFGPCTPEA</sequence>
<evidence type="ECO:0000256" key="1">
    <source>
        <dbReference type="SAM" id="SignalP"/>
    </source>
</evidence>
<dbReference type="SMART" id="SM00499">
    <property type="entry name" value="AAI"/>
    <property type="match status" value="1"/>
</dbReference>
<evidence type="ECO:0000259" key="2">
    <source>
        <dbReference type="SMART" id="SM00499"/>
    </source>
</evidence>
<comment type="caution">
    <text evidence="3">The sequence shown here is derived from an EMBL/GenBank/DDBJ whole genome shotgun (WGS) entry which is preliminary data.</text>
</comment>
<dbReference type="EMBL" id="JAINDJ010000004">
    <property type="protein sequence ID" value="KAG9450677.1"/>
    <property type="molecule type" value="Genomic_DNA"/>
</dbReference>
<keyword evidence="1" id="KW-0732">Signal</keyword>
<dbReference type="InterPro" id="IPR036312">
    <property type="entry name" value="Bifun_inhib/LTP/seed_sf"/>
</dbReference>
<protein>
    <recommendedName>
        <fullName evidence="2">Bifunctional inhibitor/plant lipid transfer protein/seed storage helical domain-containing protein</fullName>
    </recommendedName>
</protein>
<evidence type="ECO:0000313" key="3">
    <source>
        <dbReference type="EMBL" id="KAG9450677.1"/>
    </source>
</evidence>
<dbReference type="GO" id="GO:0009627">
    <property type="term" value="P:systemic acquired resistance"/>
    <property type="evidence" value="ECO:0007669"/>
    <property type="project" value="InterPro"/>
</dbReference>
<accession>A0AAV7ESN9</accession>
<feature type="signal peptide" evidence="1">
    <location>
        <begin position="1"/>
        <end position="20"/>
    </location>
</feature>
<dbReference type="InterPro" id="IPR016140">
    <property type="entry name" value="Bifunc_inhib/LTP/seed_store"/>
</dbReference>
<dbReference type="PANTHER" id="PTHR33122">
    <property type="entry name" value="LIPID BINDING PROTEIN-RELATED"/>
    <property type="match status" value="1"/>
</dbReference>
<name>A0AAV7ESN9_ARIFI</name>
<feature type="chain" id="PRO_5043608317" description="Bifunctional inhibitor/plant lipid transfer protein/seed storage helical domain-containing protein" evidence="1">
    <location>
        <begin position="21"/>
        <end position="106"/>
    </location>
</feature>
<organism evidence="3 4">
    <name type="scientific">Aristolochia fimbriata</name>
    <name type="common">White veined hardy Dutchman's pipe vine</name>
    <dbReference type="NCBI Taxonomy" id="158543"/>
    <lineage>
        <taxon>Eukaryota</taxon>
        <taxon>Viridiplantae</taxon>
        <taxon>Streptophyta</taxon>
        <taxon>Embryophyta</taxon>
        <taxon>Tracheophyta</taxon>
        <taxon>Spermatophyta</taxon>
        <taxon>Magnoliopsida</taxon>
        <taxon>Magnoliidae</taxon>
        <taxon>Piperales</taxon>
        <taxon>Aristolochiaceae</taxon>
        <taxon>Aristolochia</taxon>
    </lineage>
</organism>
<dbReference type="AlphaFoldDB" id="A0AAV7ESN9"/>
<proteinExistence type="predicted"/>
<dbReference type="PANTHER" id="PTHR33122:SF33">
    <property type="entry name" value="BIFUNCTIONAL INHIBITOR_LIPID-TRANSFER PROTEIN_SEED STORAGE 2S ALBUMIN SUPERFAMILY PROTEIN"/>
    <property type="match status" value="1"/>
</dbReference>
<dbReference type="Pfam" id="PF00234">
    <property type="entry name" value="Tryp_alpha_amyl"/>
    <property type="match status" value="1"/>
</dbReference>
<evidence type="ECO:0000313" key="4">
    <source>
        <dbReference type="Proteomes" id="UP000825729"/>
    </source>
</evidence>
<feature type="domain" description="Bifunctional inhibitor/plant lipid transfer protein/seed storage helical" evidence="2">
    <location>
        <begin position="29"/>
        <end position="102"/>
    </location>
</feature>
<reference evidence="3 4" key="1">
    <citation type="submission" date="2021-07" db="EMBL/GenBank/DDBJ databases">
        <title>The Aristolochia fimbriata genome: insights into angiosperm evolution, floral development and chemical biosynthesis.</title>
        <authorList>
            <person name="Jiao Y."/>
        </authorList>
    </citation>
    <scope>NUCLEOTIDE SEQUENCE [LARGE SCALE GENOMIC DNA]</scope>
    <source>
        <strain evidence="3">IBCAS-2021</strain>
        <tissue evidence="3">Leaf</tissue>
    </source>
</reference>
<gene>
    <name evidence="3" type="ORF">H6P81_010642</name>
</gene>
<dbReference type="SUPFAM" id="SSF47699">
    <property type="entry name" value="Bifunctional inhibitor/lipid-transfer protein/seed storage 2S albumin"/>
    <property type="match status" value="1"/>
</dbReference>